<comment type="caution">
    <text evidence="2">The sequence shown here is derived from an EMBL/GenBank/DDBJ whole genome shotgun (WGS) entry which is preliminary data.</text>
</comment>
<dbReference type="AlphaFoldDB" id="A0A6A3L5M4"/>
<gene>
    <name evidence="2" type="ORF">PF011_g8567</name>
</gene>
<dbReference type="EMBL" id="QXFW01000406">
    <property type="protein sequence ID" value="KAE9013248.1"/>
    <property type="molecule type" value="Genomic_DNA"/>
</dbReference>
<organism evidence="2 3">
    <name type="scientific">Phytophthora fragariae</name>
    <dbReference type="NCBI Taxonomy" id="53985"/>
    <lineage>
        <taxon>Eukaryota</taxon>
        <taxon>Sar</taxon>
        <taxon>Stramenopiles</taxon>
        <taxon>Oomycota</taxon>
        <taxon>Peronosporomycetes</taxon>
        <taxon>Peronosporales</taxon>
        <taxon>Peronosporaceae</taxon>
        <taxon>Phytophthora</taxon>
    </lineage>
</organism>
<evidence type="ECO:0000256" key="1">
    <source>
        <dbReference type="SAM" id="MobiDB-lite"/>
    </source>
</evidence>
<proteinExistence type="predicted"/>
<evidence type="ECO:0000313" key="3">
    <source>
        <dbReference type="Proteomes" id="UP000460718"/>
    </source>
</evidence>
<reference evidence="2 3" key="1">
    <citation type="submission" date="2018-09" db="EMBL/GenBank/DDBJ databases">
        <title>Genomic investigation of the strawberry pathogen Phytophthora fragariae indicates pathogenicity is determined by transcriptional variation in three key races.</title>
        <authorList>
            <person name="Adams T.M."/>
            <person name="Armitage A.D."/>
            <person name="Sobczyk M.K."/>
            <person name="Bates H.J."/>
            <person name="Dunwell J.M."/>
            <person name="Nellist C.F."/>
            <person name="Harrison R.J."/>
        </authorList>
    </citation>
    <scope>NUCLEOTIDE SEQUENCE [LARGE SCALE GENOMIC DNA]</scope>
    <source>
        <strain evidence="2 3">SCRP245</strain>
    </source>
</reference>
<evidence type="ECO:0000313" key="2">
    <source>
        <dbReference type="EMBL" id="KAE9013248.1"/>
    </source>
</evidence>
<name>A0A6A3L5M4_9STRA</name>
<feature type="compositionally biased region" description="Pro residues" evidence="1">
    <location>
        <begin position="153"/>
        <end position="182"/>
    </location>
</feature>
<protein>
    <submittedName>
        <fullName evidence="2">Uncharacterized protein</fullName>
    </submittedName>
</protein>
<dbReference type="Proteomes" id="UP000460718">
    <property type="component" value="Unassembled WGS sequence"/>
</dbReference>
<sequence>MATQNPRPSKKQAGVICVYPGSGRSMTTQRWRGHYIAAHLDGDESSYTLDARALREERLGRGGAGDQDANRVSAYVDRAIGGVKAGLDEVSAYVQVVDKRVELSMAELKKRVDLLMIKMDERVKLLMTKMDIIIGALGIEPASAPDATRKQPQTPPPTSAPTPQTPPPASAPTPQTPPPASPPQNYARSGYGDDEDAGVVVDSENYDSDAGEDAGPGEYVVGKKRATATNGVGKPNAKKRATATNAAEKPDTKKRTTATTPAKKPAFRKLTEKQREYLATVLTSPLHVKKMTTEEMYWTATMLSIACELSDPERIAKPQIPKMDIVTIINKWNTKTGTLVGGDTVLKKEVTAYKMAHASQLKESRLEELEKEFEEEINTGGSFKLVTCAFLTYPLYIPQRRSTSLRSVVGWTRLRGRWRLMMRPFSPTYPGYAESVPEAAADRLGVAEAAELGGEEVVLERRRWALGPLLALHDALDSFEVAGDRGVAVDDDVETPGDLPLQLPQLCSEGLVEGLVVRGSLREDEMVVLVRQREKGTAMLVRLTVQRRLEAFTCSSFAVRTRVKLRLQHLDGHGGRVAGEWRACGGRRVAGVLVAGELLVTAAWEVRARFENLNRGKMN</sequence>
<feature type="region of interest" description="Disordered" evidence="1">
    <location>
        <begin position="143"/>
        <end position="262"/>
    </location>
</feature>
<accession>A0A6A3L5M4</accession>